<dbReference type="InterPro" id="IPR036291">
    <property type="entry name" value="NAD(P)-bd_dom_sf"/>
</dbReference>
<dbReference type="PANTHER" id="PTHR43580:SF2">
    <property type="entry name" value="CYTOKINE-LIKE NUCLEAR FACTOR N-PAC"/>
    <property type="match status" value="1"/>
</dbReference>
<evidence type="ECO:0000313" key="10">
    <source>
        <dbReference type="EnsemblMetazoa" id="XP_014239386.1"/>
    </source>
</evidence>
<feature type="region of interest" description="Disordered" evidence="8">
    <location>
        <begin position="90"/>
        <end position="242"/>
    </location>
</feature>
<dbReference type="Proteomes" id="UP000494040">
    <property type="component" value="Unassembled WGS sequence"/>
</dbReference>
<dbReference type="Gene3D" id="1.10.1040.10">
    <property type="entry name" value="N-(1-d-carboxylethyl)-l-norvaline Dehydrogenase, domain 2"/>
    <property type="match status" value="1"/>
</dbReference>
<dbReference type="Pfam" id="PF14833">
    <property type="entry name" value="NAD_binding_11"/>
    <property type="match status" value="1"/>
</dbReference>
<dbReference type="CDD" id="cd05836">
    <property type="entry name" value="PWWP_GLYR1"/>
    <property type="match status" value="1"/>
</dbReference>
<dbReference type="SMART" id="SM00293">
    <property type="entry name" value="PWWP"/>
    <property type="match status" value="1"/>
</dbReference>
<dbReference type="SUPFAM" id="SSF63748">
    <property type="entry name" value="Tudor/PWWP/MBT"/>
    <property type="match status" value="1"/>
</dbReference>
<dbReference type="InterPro" id="IPR008927">
    <property type="entry name" value="6-PGluconate_DH-like_C_sf"/>
</dbReference>
<dbReference type="InterPro" id="IPR051265">
    <property type="entry name" value="HIBADH-related_NP60_sf"/>
</dbReference>
<evidence type="ECO:0000256" key="8">
    <source>
        <dbReference type="SAM" id="MobiDB-lite"/>
    </source>
</evidence>
<dbReference type="GO" id="GO:0003677">
    <property type="term" value="F:DNA binding"/>
    <property type="evidence" value="ECO:0007669"/>
    <property type="project" value="TreeGrafter"/>
</dbReference>
<dbReference type="InterPro" id="IPR013328">
    <property type="entry name" value="6PGD_dom2"/>
</dbReference>
<evidence type="ECO:0000256" key="4">
    <source>
        <dbReference type="ARBA" id="ARBA00030287"/>
    </source>
</evidence>
<dbReference type="EnsemblMetazoa" id="XM_014383900.2">
    <property type="protein sequence ID" value="XP_014239386.1"/>
    <property type="gene ID" value="LOC106660879"/>
</dbReference>
<evidence type="ECO:0000256" key="5">
    <source>
        <dbReference type="ARBA" id="ARBA00034140"/>
    </source>
</evidence>
<evidence type="ECO:0000259" key="9">
    <source>
        <dbReference type="PROSITE" id="PS50812"/>
    </source>
</evidence>
<comment type="subcellular location">
    <subcellularLocation>
        <location evidence="1">Chromosome</location>
    </subcellularLocation>
</comment>
<dbReference type="InterPro" id="IPR006115">
    <property type="entry name" value="6PGDH_NADP-bd"/>
</dbReference>
<keyword evidence="11" id="KW-1185">Reference proteome</keyword>
<feature type="compositionally biased region" description="Basic residues" evidence="8">
    <location>
        <begin position="164"/>
        <end position="176"/>
    </location>
</feature>
<dbReference type="SUPFAM" id="SSF48179">
    <property type="entry name" value="6-phosphogluconate dehydrogenase C-terminal domain-like"/>
    <property type="match status" value="1"/>
</dbReference>
<name>A0A8I6R5Y1_CIMLE</name>
<feature type="domain" description="PWWP" evidence="9">
    <location>
        <begin position="7"/>
        <end position="65"/>
    </location>
</feature>
<dbReference type="GO" id="GO:0051287">
    <property type="term" value="F:NAD binding"/>
    <property type="evidence" value="ECO:0007669"/>
    <property type="project" value="InterPro"/>
</dbReference>
<dbReference type="AlphaFoldDB" id="A0A8I6R5Y1"/>
<evidence type="ECO:0000256" key="6">
    <source>
        <dbReference type="ARBA" id="ARBA00078412"/>
    </source>
</evidence>
<evidence type="ECO:0000256" key="1">
    <source>
        <dbReference type="ARBA" id="ARBA00004286"/>
    </source>
</evidence>
<proteinExistence type="inferred from homology"/>
<dbReference type="OMA" id="QMISGIT"/>
<evidence type="ECO:0000256" key="3">
    <source>
        <dbReference type="ARBA" id="ARBA00022454"/>
    </source>
</evidence>
<evidence type="ECO:0000313" key="11">
    <source>
        <dbReference type="Proteomes" id="UP000494040"/>
    </source>
</evidence>
<dbReference type="Pfam" id="PF03446">
    <property type="entry name" value="NAD_binding_2"/>
    <property type="match status" value="1"/>
</dbReference>
<dbReference type="GO" id="GO:0031491">
    <property type="term" value="F:nucleosome binding"/>
    <property type="evidence" value="ECO:0007669"/>
    <property type="project" value="TreeGrafter"/>
</dbReference>
<dbReference type="GO" id="GO:0140673">
    <property type="term" value="P:transcription elongation-coupled chromatin remodeling"/>
    <property type="evidence" value="ECO:0007669"/>
    <property type="project" value="TreeGrafter"/>
</dbReference>
<evidence type="ECO:0000256" key="2">
    <source>
        <dbReference type="ARBA" id="ARBA00007598"/>
    </source>
</evidence>
<accession>A0A8I6R5Y1</accession>
<protein>
    <recommendedName>
        <fullName evidence="5">Cytokine-like nuclear factor N-PAC</fullName>
    </recommendedName>
    <alternativeName>
        <fullName evidence="4">Glyoxylate reductase 1 homolog</fullName>
    </alternativeName>
    <alternativeName>
        <fullName evidence="7">Nuclear protein NP60 homolog</fullName>
    </alternativeName>
    <alternativeName>
        <fullName evidence="6">Putative oxidoreductase GLYR1 homolog</fullName>
    </alternativeName>
</protein>
<dbReference type="GO" id="GO:0050661">
    <property type="term" value="F:NADP binding"/>
    <property type="evidence" value="ECO:0007669"/>
    <property type="project" value="InterPro"/>
</dbReference>
<organism evidence="10 11">
    <name type="scientific">Cimex lectularius</name>
    <name type="common">Bed bug</name>
    <name type="synonym">Acanthia lectularia</name>
    <dbReference type="NCBI Taxonomy" id="79782"/>
    <lineage>
        <taxon>Eukaryota</taxon>
        <taxon>Metazoa</taxon>
        <taxon>Ecdysozoa</taxon>
        <taxon>Arthropoda</taxon>
        <taxon>Hexapoda</taxon>
        <taxon>Insecta</taxon>
        <taxon>Pterygota</taxon>
        <taxon>Neoptera</taxon>
        <taxon>Paraneoptera</taxon>
        <taxon>Hemiptera</taxon>
        <taxon>Heteroptera</taxon>
        <taxon>Panheteroptera</taxon>
        <taxon>Cimicomorpha</taxon>
        <taxon>Cimicidae</taxon>
        <taxon>Cimex</taxon>
    </lineage>
</organism>
<gene>
    <name evidence="10" type="primary">106660879</name>
</gene>
<dbReference type="PROSITE" id="PS50812">
    <property type="entry name" value="PWWP"/>
    <property type="match status" value="1"/>
</dbReference>
<dbReference type="FunFam" id="3.40.50.720:FF:000058">
    <property type="entry name" value="Putative oxidoreductase GLYR1 homolog"/>
    <property type="match status" value="1"/>
</dbReference>
<dbReference type="PANTHER" id="PTHR43580">
    <property type="entry name" value="OXIDOREDUCTASE GLYR1-RELATED"/>
    <property type="match status" value="1"/>
</dbReference>
<dbReference type="SUPFAM" id="SSF51735">
    <property type="entry name" value="NAD(P)-binding Rossmann-fold domains"/>
    <property type="match status" value="1"/>
</dbReference>
<keyword evidence="3" id="KW-0158">Chromosome</keyword>
<sequence>MTTKYKLGDLVWAKMRGFPPWPGMISEPPEDMTNKPKKPSNWIYFFGSKNYSWIDVSNLNPYKPQALDLKKSSKAFKEACEAIEDVYNKGEASPFNPQCEDNAFDRLFGEPSPAKTPKGNEPSTSKGKGSASAKKKSAAKDAEKAKRRNSVGSEASDTSEPSKKKSKSAATPRKKKGSEEESDSSSDFDETHSVKKSSRPSKDGHSGKRPSLTNRSDAKRPRTQHSDADTTTPAGWSIGSVDYSTPIPRRGLAAASLLDRPPNIARPETTPLDISKVSQTLLDKNITPSQLKFGFLGLGNMGSGIVKNLLNSGHRVVIWNRTSEKTKEFIKAGAEIACTPQDVVQSADITFSCVTDTQAAKDMMFGNCGALAEVNSSKAYVEMTTIDAVTSKDLSDAVTSRGGRYLEAQLQGSRAEAEEGTLLILSAGDKTLYNECHSCFEAFGRCSFYFGEVGSATKMNLVIQLMTGVFLAGCAESLALADKLGLQLSDVIEVIGLTKLACPYVIEKAKNIIGCSYGTDQALRLMQKDLSLVLNTSQTVNQPVPLAAMANELYKHAKRVGYADHDVAAIFVRTRF</sequence>
<reference evidence="10" key="1">
    <citation type="submission" date="2022-01" db="UniProtKB">
        <authorList>
            <consortium name="EnsemblMetazoa"/>
        </authorList>
    </citation>
    <scope>IDENTIFICATION</scope>
</reference>
<evidence type="ECO:0000256" key="7">
    <source>
        <dbReference type="ARBA" id="ARBA00082969"/>
    </source>
</evidence>
<feature type="compositionally biased region" description="Basic and acidic residues" evidence="8">
    <location>
        <begin position="216"/>
        <end position="228"/>
    </location>
</feature>
<dbReference type="InterPro" id="IPR000313">
    <property type="entry name" value="PWWP_dom"/>
</dbReference>
<dbReference type="GO" id="GO:0000785">
    <property type="term" value="C:chromatin"/>
    <property type="evidence" value="ECO:0007669"/>
    <property type="project" value="TreeGrafter"/>
</dbReference>
<dbReference type="Gene3D" id="2.30.30.140">
    <property type="match status" value="1"/>
</dbReference>
<dbReference type="Gene3D" id="3.40.50.720">
    <property type="entry name" value="NAD(P)-binding Rossmann-like Domain"/>
    <property type="match status" value="1"/>
</dbReference>
<dbReference type="Pfam" id="PF00855">
    <property type="entry name" value="PWWP"/>
    <property type="match status" value="1"/>
</dbReference>
<comment type="similarity">
    <text evidence="2">Belongs to the HIBADH-related family. NP60 subfamily.</text>
</comment>
<dbReference type="KEGG" id="clec:106660879"/>
<dbReference type="InterPro" id="IPR035501">
    <property type="entry name" value="GLYR1_PWWP"/>
</dbReference>
<dbReference type="OrthoDB" id="21615at2759"/>
<dbReference type="InterPro" id="IPR029154">
    <property type="entry name" value="HIBADH-like_NADP-bd"/>
</dbReference>